<dbReference type="RefSeq" id="XP_014647630.1">
    <property type="nucleotide sequence ID" value="XM_014792144.1"/>
</dbReference>
<dbReference type="InterPro" id="IPR036060">
    <property type="entry name" value="Znf_C2H2C_sf"/>
</dbReference>
<evidence type="ECO:0000259" key="14">
    <source>
        <dbReference type="Pfam" id="PF08474"/>
    </source>
</evidence>
<keyword evidence="7" id="KW-0805">Transcription regulation</keyword>
<keyword evidence="10" id="KW-0539">Nucleus</keyword>
<feature type="region of interest" description="Disordered" evidence="13">
    <location>
        <begin position="56"/>
        <end position="176"/>
    </location>
</feature>
<keyword evidence="3" id="KW-0479">Metal-binding</keyword>
<dbReference type="Gene3D" id="4.10.320.30">
    <property type="match status" value="6"/>
</dbReference>
<dbReference type="Pfam" id="PF01530">
    <property type="entry name" value="zf-C2HC"/>
    <property type="match status" value="6"/>
</dbReference>
<dbReference type="InterPro" id="IPR002515">
    <property type="entry name" value="Znf_C2H2C"/>
</dbReference>
<evidence type="ECO:0000313" key="15">
    <source>
        <dbReference type="Proteomes" id="UP000694910"/>
    </source>
</evidence>
<feature type="compositionally biased region" description="Basic and acidic residues" evidence="13">
    <location>
        <begin position="450"/>
        <end position="504"/>
    </location>
</feature>
<evidence type="ECO:0000256" key="3">
    <source>
        <dbReference type="ARBA" id="ARBA00022723"/>
    </source>
</evidence>
<gene>
    <name evidence="16" type="primary">LOC101400373</name>
</gene>
<evidence type="ECO:0000256" key="12">
    <source>
        <dbReference type="SAM" id="Coils"/>
    </source>
</evidence>
<feature type="compositionally biased region" description="Low complexity" evidence="13">
    <location>
        <begin position="684"/>
        <end position="703"/>
    </location>
</feature>
<keyword evidence="5 11" id="KW-0863">Zinc-finger</keyword>
<name>A0ABM1D749_CERSS</name>
<feature type="compositionally biased region" description="Basic and acidic residues" evidence="13">
    <location>
        <begin position="401"/>
        <end position="412"/>
    </location>
</feature>
<evidence type="ECO:0000256" key="2">
    <source>
        <dbReference type="ARBA" id="ARBA00010194"/>
    </source>
</evidence>
<feature type="domain" description="Myelin transcription factor 1" evidence="14">
    <location>
        <begin position="620"/>
        <end position="870"/>
    </location>
</feature>
<reference evidence="16" key="1">
    <citation type="submission" date="2025-08" db="UniProtKB">
        <authorList>
            <consortium name="RefSeq"/>
        </authorList>
    </citation>
    <scope>IDENTIFICATION</scope>
</reference>
<evidence type="ECO:0000256" key="10">
    <source>
        <dbReference type="ARBA" id="ARBA00023242"/>
    </source>
</evidence>
<dbReference type="GeneID" id="101400373"/>
<keyword evidence="15" id="KW-1185">Reference proteome</keyword>
<dbReference type="InterPro" id="IPR013681">
    <property type="entry name" value="Myelin_TF"/>
</dbReference>
<comment type="similarity">
    <text evidence="2">Belongs to the MYT1 family.</text>
</comment>
<feature type="region of interest" description="Disordered" evidence="13">
    <location>
        <begin position="345"/>
        <end position="372"/>
    </location>
</feature>
<evidence type="ECO:0000256" key="9">
    <source>
        <dbReference type="ARBA" id="ARBA00023163"/>
    </source>
</evidence>
<evidence type="ECO:0000256" key="4">
    <source>
        <dbReference type="ARBA" id="ARBA00022737"/>
    </source>
</evidence>
<keyword evidence="8" id="KW-0238">DNA-binding</keyword>
<protein>
    <submittedName>
        <fullName evidence="16">Myelin transcription factor 1-like protein</fullName>
    </submittedName>
</protein>
<dbReference type="SUPFAM" id="SSF103637">
    <property type="entry name" value="CCHHC domain"/>
    <property type="match status" value="6"/>
</dbReference>
<evidence type="ECO:0000256" key="5">
    <source>
        <dbReference type="ARBA" id="ARBA00022771"/>
    </source>
</evidence>
<evidence type="ECO:0000256" key="13">
    <source>
        <dbReference type="SAM" id="MobiDB-lite"/>
    </source>
</evidence>
<dbReference type="Pfam" id="PF08474">
    <property type="entry name" value="MYT1"/>
    <property type="match status" value="1"/>
</dbReference>
<evidence type="ECO:0000313" key="16">
    <source>
        <dbReference type="RefSeq" id="XP_014647630.1"/>
    </source>
</evidence>
<evidence type="ECO:0000256" key="8">
    <source>
        <dbReference type="ARBA" id="ARBA00023125"/>
    </source>
</evidence>
<sequence length="1146" mass="128818">MEVDAEEKRHRTRSKGVRVPVEPAIQELFSCPTPGCDGSGHVSGKYARHRSVYGCPLAKKRKTQDKQPQEPAPKRKPFAVKADSSSVDECYESDGTEEDMDEKEEDDEGEYSEDDDEQRDEDDEEEEVDREEEEEIEEEDDDDDEDGEDVDEEEEEEEEEEDEEEEEENEDHQMNCHNTRIMQDAEKDDNNNDEYDNYDELVAKSLLNLGKIAEDAAYRARTESEMNSNTSNSLEDDSDKNENLGRKSELSLDLDSDVVRETVDSLKLLAQGHGVVLAENMNDRNYVDTMSQQDNRNMNYVMLGKPMNNGLMEKMVEESDEEVCLSSLECLRNQCFDLARKLSETNPQERNQQQNMNIRQHVRQEDDFPGRTPDRNYSDMMNLMRLEEQLSPRSRTFSSCAKEDGYHERDDDTTSVNSDRSEEVFDMTKGNLTLLEKAIALETERAKAMREKMAMEAGRRDNMRSYEEQSPRQLPGEERKPKSSDSHVKKPYYDPSRAEKKESKCPTPGCDGTGHVTGLYPHHRSLSGCPHKDRVPPEILAMHENVLKCPTPGCTGRGHVNSNRNSHRSLSGCPIAAAEKLAKAQEKHQSCDVSKSNQASDRVLRPMCFVKQLEIPHYGYRNNVPTTTPRSNLAKELEKYSKTSFEYNSYDSHTYGKRAIAPKVQTRDISPKGYDAKRYCKNASPSPSSTSSYAPSSSSNLSCGGGSSASSTCSKSSFDYTHDMEAAHMAATAILNLSTRCREMPQNLSTKPQDLCAARNPDMEVDENGTLDLSMNKQRPREGCCPILTPLEPMSPQQQAVMNSRCFQLSEGDCWDLPVDYTKMKPRRIEEDDPKEITPEDLDPFQEALEERRYPGEVTIPSPKPKYPQCKESKKDLITLSGCPLADKSIRSMLATSSQELKCPTPGCDGSGHITGNYASHRSLSGCPRAKKSGIRIAQSKEDKEDQEPIRCPVPGCDGQGHITGKYASHRSASGCPLAAKRQKDGYLNGSQFSWKSVKTEGMSCPTPGCDGSGHVSGSFLTHRSLSGCPRATSAMKKAKLSGEQMLTIRQRASNGIENDEEIKQLDEEIKELSESNSQMEADMIKLRTQITTMESNLKTIEEENKVIEQQNESLLHELANLSQSLIHSLANIQLPHMEDGVWWGQ</sequence>
<feature type="region of interest" description="Disordered" evidence="13">
    <location>
        <begin position="678"/>
        <end position="703"/>
    </location>
</feature>
<feature type="region of interest" description="Disordered" evidence="13">
    <location>
        <begin position="221"/>
        <end position="248"/>
    </location>
</feature>
<feature type="compositionally biased region" description="Acidic residues" evidence="13">
    <location>
        <begin position="89"/>
        <end position="170"/>
    </location>
</feature>
<evidence type="ECO:0000256" key="11">
    <source>
        <dbReference type="PROSITE-ProRule" id="PRU01143"/>
    </source>
</evidence>
<feature type="coiled-coil region" evidence="12">
    <location>
        <begin position="1059"/>
        <end position="1125"/>
    </location>
</feature>
<accession>A0ABM1D749</accession>
<feature type="region of interest" description="Disordered" evidence="13">
    <location>
        <begin position="450"/>
        <end position="509"/>
    </location>
</feature>
<organism evidence="15 16">
    <name type="scientific">Ceratotherium simum simum</name>
    <name type="common">Southern white rhinoceros</name>
    <dbReference type="NCBI Taxonomy" id="73337"/>
    <lineage>
        <taxon>Eukaryota</taxon>
        <taxon>Metazoa</taxon>
        <taxon>Chordata</taxon>
        <taxon>Craniata</taxon>
        <taxon>Vertebrata</taxon>
        <taxon>Euteleostomi</taxon>
        <taxon>Mammalia</taxon>
        <taxon>Eutheria</taxon>
        <taxon>Laurasiatheria</taxon>
        <taxon>Perissodactyla</taxon>
        <taxon>Rhinocerotidae</taxon>
        <taxon>Ceratotherium</taxon>
    </lineage>
</organism>
<feature type="region of interest" description="Disordered" evidence="13">
    <location>
        <begin position="390"/>
        <end position="421"/>
    </location>
</feature>
<comment type="subcellular location">
    <subcellularLocation>
        <location evidence="1">Nucleus</location>
    </subcellularLocation>
</comment>
<evidence type="ECO:0000256" key="7">
    <source>
        <dbReference type="ARBA" id="ARBA00023015"/>
    </source>
</evidence>
<proteinExistence type="inferred from homology"/>
<dbReference type="PROSITE" id="PS51802">
    <property type="entry name" value="ZF_CCHHC"/>
    <property type="match status" value="6"/>
</dbReference>
<evidence type="ECO:0000256" key="6">
    <source>
        <dbReference type="ARBA" id="ARBA00022833"/>
    </source>
</evidence>
<dbReference type="PANTHER" id="PTHR10816">
    <property type="entry name" value="MYELIN TRANSCRIPTION FACTOR 1-RELATED"/>
    <property type="match status" value="1"/>
</dbReference>
<keyword evidence="12" id="KW-0175">Coiled coil</keyword>
<feature type="compositionally biased region" description="Polar residues" evidence="13">
    <location>
        <begin position="345"/>
        <end position="358"/>
    </location>
</feature>
<keyword evidence="9" id="KW-0804">Transcription</keyword>
<evidence type="ECO:0000256" key="1">
    <source>
        <dbReference type="ARBA" id="ARBA00004123"/>
    </source>
</evidence>
<keyword evidence="4" id="KW-0677">Repeat</keyword>
<keyword evidence="6" id="KW-0862">Zinc</keyword>
<dbReference type="PANTHER" id="PTHR10816:SF11">
    <property type="entry name" value="MYELIN TRANSCRIPTION FACTOR 1-LIKE PROTEIN"/>
    <property type="match status" value="1"/>
</dbReference>
<feature type="compositionally biased region" description="Basic and acidic residues" evidence="13">
    <location>
        <begin position="362"/>
        <end position="372"/>
    </location>
</feature>
<dbReference type="Proteomes" id="UP000694910">
    <property type="component" value="Unplaced"/>
</dbReference>